<evidence type="ECO:0000313" key="4">
    <source>
        <dbReference type="Proteomes" id="UP001597344"/>
    </source>
</evidence>
<sequence length="239" mass="27592">MLINLEHRSNEPELMDDPKIADTSLKTALSDLSRVNRMLGGNSITINAVHELIEGQHQKEEFTILDLGCGDGEMLRALAKSFRRKNIKVKLIGVDLNEKSLSYAKKLSKSYPEITYSKLNLLDIETSEFFCDVIICTLTLHHLTCQEIKSVMKKSVELAKIGVVINDLHRSQLAYYLFKIFSFFFIKGKVAKNDGLISIKRGFKKRELIDYTEALGLKKYRIDWKWAFRYRWIVETSHV</sequence>
<evidence type="ECO:0000259" key="2">
    <source>
        <dbReference type="Pfam" id="PF13649"/>
    </source>
</evidence>
<evidence type="ECO:0000256" key="1">
    <source>
        <dbReference type="ARBA" id="ARBA00022679"/>
    </source>
</evidence>
<dbReference type="PANTHER" id="PTHR43861">
    <property type="entry name" value="TRANS-ACONITATE 2-METHYLTRANSFERASE-RELATED"/>
    <property type="match status" value="1"/>
</dbReference>
<keyword evidence="4" id="KW-1185">Reference proteome</keyword>
<dbReference type="InterPro" id="IPR041698">
    <property type="entry name" value="Methyltransf_25"/>
</dbReference>
<organism evidence="3 4">
    <name type="scientific">Aquimarina celericrescens</name>
    <dbReference type="NCBI Taxonomy" id="1964542"/>
    <lineage>
        <taxon>Bacteria</taxon>
        <taxon>Pseudomonadati</taxon>
        <taxon>Bacteroidota</taxon>
        <taxon>Flavobacteriia</taxon>
        <taxon>Flavobacteriales</taxon>
        <taxon>Flavobacteriaceae</taxon>
        <taxon>Aquimarina</taxon>
    </lineage>
</organism>
<dbReference type="RefSeq" id="WP_378318148.1">
    <property type="nucleotide sequence ID" value="NZ_JBHUHY010000002.1"/>
</dbReference>
<keyword evidence="3" id="KW-0489">Methyltransferase</keyword>
<dbReference type="GO" id="GO:0008168">
    <property type="term" value="F:methyltransferase activity"/>
    <property type="evidence" value="ECO:0007669"/>
    <property type="project" value="UniProtKB-KW"/>
</dbReference>
<protein>
    <submittedName>
        <fullName evidence="3">Methyltransferase domain-containing protein</fullName>
    </submittedName>
</protein>
<dbReference type="GO" id="GO:0032259">
    <property type="term" value="P:methylation"/>
    <property type="evidence" value="ECO:0007669"/>
    <property type="project" value="UniProtKB-KW"/>
</dbReference>
<accession>A0ABW5ATL1</accession>
<dbReference type="Proteomes" id="UP001597344">
    <property type="component" value="Unassembled WGS sequence"/>
</dbReference>
<gene>
    <name evidence="3" type="ORF">ACFSJT_00195</name>
</gene>
<name>A0ABW5ATL1_9FLAO</name>
<dbReference type="EMBL" id="JBHUHY010000002">
    <property type="protein sequence ID" value="MFD2185194.1"/>
    <property type="molecule type" value="Genomic_DNA"/>
</dbReference>
<dbReference type="Gene3D" id="3.40.50.150">
    <property type="entry name" value="Vaccinia Virus protein VP39"/>
    <property type="match status" value="1"/>
</dbReference>
<dbReference type="SUPFAM" id="SSF53335">
    <property type="entry name" value="S-adenosyl-L-methionine-dependent methyltransferases"/>
    <property type="match status" value="1"/>
</dbReference>
<comment type="caution">
    <text evidence="3">The sequence shown here is derived from an EMBL/GenBank/DDBJ whole genome shotgun (WGS) entry which is preliminary data.</text>
</comment>
<proteinExistence type="predicted"/>
<dbReference type="Pfam" id="PF13649">
    <property type="entry name" value="Methyltransf_25"/>
    <property type="match status" value="1"/>
</dbReference>
<evidence type="ECO:0000313" key="3">
    <source>
        <dbReference type="EMBL" id="MFD2185194.1"/>
    </source>
</evidence>
<keyword evidence="1" id="KW-0808">Transferase</keyword>
<reference evidence="4" key="1">
    <citation type="journal article" date="2019" name="Int. J. Syst. Evol. Microbiol.">
        <title>The Global Catalogue of Microorganisms (GCM) 10K type strain sequencing project: providing services to taxonomists for standard genome sequencing and annotation.</title>
        <authorList>
            <consortium name="The Broad Institute Genomics Platform"/>
            <consortium name="The Broad Institute Genome Sequencing Center for Infectious Disease"/>
            <person name="Wu L."/>
            <person name="Ma J."/>
        </authorList>
    </citation>
    <scope>NUCLEOTIDE SEQUENCE [LARGE SCALE GENOMIC DNA]</scope>
    <source>
        <strain evidence="4">DT92</strain>
    </source>
</reference>
<dbReference type="CDD" id="cd02440">
    <property type="entry name" value="AdoMet_MTases"/>
    <property type="match status" value="1"/>
</dbReference>
<feature type="domain" description="Methyltransferase" evidence="2">
    <location>
        <begin position="64"/>
        <end position="159"/>
    </location>
</feature>
<dbReference type="InterPro" id="IPR029063">
    <property type="entry name" value="SAM-dependent_MTases_sf"/>
</dbReference>